<name>A0A9E8S7D0_9MICO</name>
<feature type="binding site" evidence="7">
    <location>
        <position position="247"/>
    </location>
    <ligand>
        <name>substrate</name>
    </ligand>
</feature>
<dbReference type="InterPro" id="IPR011059">
    <property type="entry name" value="Metal-dep_hydrolase_composite"/>
</dbReference>
<comment type="cofactor">
    <cofactor evidence="8">
        <name>a divalent metal cation</name>
        <dbReference type="ChEBI" id="CHEBI:60240"/>
    </cofactor>
    <text evidence="8">Binds 1 divalent metal cation per subunit.</text>
</comment>
<reference evidence="10" key="1">
    <citation type="submission" date="2022-11" db="EMBL/GenBank/DDBJ databases">
        <title>Description of Microcella daejonensis nov. sp, isolated from riverside soil.</title>
        <authorList>
            <person name="Molina K.M."/>
            <person name="Kim S.B."/>
        </authorList>
    </citation>
    <scope>NUCLEOTIDE SEQUENCE</scope>
    <source>
        <strain evidence="10">MMS21-STM12</strain>
    </source>
</reference>
<feature type="binding site" evidence="7">
    <location>
        <position position="136"/>
    </location>
    <ligand>
        <name>substrate</name>
    </ligand>
</feature>
<keyword evidence="3 5" id="KW-0378">Hydrolase</keyword>
<evidence type="ECO:0000256" key="4">
    <source>
        <dbReference type="ARBA" id="ARBA00023277"/>
    </source>
</evidence>
<evidence type="ECO:0000313" key="11">
    <source>
        <dbReference type="Proteomes" id="UP001164706"/>
    </source>
</evidence>
<protein>
    <submittedName>
        <fullName evidence="10">N-acetylglucosamine-6-phosphate deacetylase</fullName>
        <ecNumber evidence="10">3.5.1.25</ecNumber>
    </submittedName>
</protein>
<keyword evidence="4 5" id="KW-0119">Carbohydrate metabolism</keyword>
<feature type="binding site" evidence="7">
    <location>
        <position position="223"/>
    </location>
    <ligand>
        <name>substrate</name>
    </ligand>
</feature>
<sequence>MTTTLLAGGSLLDADGRRDGWLLLDGDRIAAVGTDAPPTADVVLDVSGRTLTPGFIDLHGHGGGGAAFDNGADEIRAALAVHRQHGTTRSVISLVANPLETIVASLRAVAELAAADPTIVGSHLEGPFLAVARRGAHAQEYLVEPDPELIATLLDAAAGSLVQVTIAPELPGALAAIEQLVDAGVIVAVGHTEAGEHVTRAAFDAGARLLTHVFNAMPGIHHRDPGPIPSAFDDDRVALELVADGVHVHPSVVQMVFRAAPGRVALVTDAMAAAGGADGFYRLGSLNVTVQNGVAMLNGTSTIAGSTLTQDAALRTAVEVAGVDEDAAVRALTATPACVLGRDDEWGMLAAGFAADVVVLGSGWQVERVWAAGVEVGPSVASAGAA</sequence>
<accession>A0A9E8S7D0</accession>
<proteinExistence type="inferred from homology"/>
<dbReference type="Pfam" id="PF01979">
    <property type="entry name" value="Amidohydro_1"/>
    <property type="match status" value="1"/>
</dbReference>
<evidence type="ECO:0000256" key="2">
    <source>
        <dbReference type="ARBA" id="ARBA00022723"/>
    </source>
</evidence>
<dbReference type="Gene3D" id="3.20.20.140">
    <property type="entry name" value="Metal-dependent hydrolases"/>
    <property type="match status" value="1"/>
</dbReference>
<dbReference type="EC" id="3.5.1.25" evidence="10"/>
<feature type="active site" description="Proton donor/acceptor" evidence="6">
    <location>
        <position position="269"/>
    </location>
</feature>
<feature type="binding site" evidence="7">
    <location>
        <begin position="303"/>
        <end position="305"/>
    </location>
    <ligand>
        <name>substrate</name>
    </ligand>
</feature>
<feature type="binding site" evidence="8">
    <location>
        <position position="212"/>
    </location>
    <ligand>
        <name>Zn(2+)</name>
        <dbReference type="ChEBI" id="CHEBI:29105"/>
    </ligand>
</feature>
<dbReference type="AlphaFoldDB" id="A0A9E8S7D0"/>
<evidence type="ECO:0000256" key="5">
    <source>
        <dbReference type="PIRNR" id="PIRNR038994"/>
    </source>
</evidence>
<dbReference type="Proteomes" id="UP001164706">
    <property type="component" value="Chromosome"/>
</dbReference>
<keyword evidence="2 8" id="KW-0479">Metal-binding</keyword>
<dbReference type="KEGG" id="mdb:OVN18_07010"/>
<evidence type="ECO:0000313" key="10">
    <source>
        <dbReference type="EMBL" id="WAB80330.1"/>
    </source>
</evidence>
<feature type="binding site" evidence="7">
    <location>
        <begin position="215"/>
        <end position="216"/>
    </location>
    <ligand>
        <name>substrate</name>
    </ligand>
</feature>
<dbReference type="InterPro" id="IPR003764">
    <property type="entry name" value="GlcNAc_6-P_deAcase"/>
</dbReference>
<dbReference type="GO" id="GO:0006046">
    <property type="term" value="P:N-acetylglucosamine catabolic process"/>
    <property type="evidence" value="ECO:0007669"/>
    <property type="project" value="TreeGrafter"/>
</dbReference>
<feature type="binding site" evidence="8">
    <location>
        <position position="191"/>
    </location>
    <ligand>
        <name>Zn(2+)</name>
        <dbReference type="ChEBI" id="CHEBI:29105"/>
    </ligand>
</feature>
<evidence type="ECO:0000256" key="8">
    <source>
        <dbReference type="PIRSR" id="PIRSR038994-3"/>
    </source>
</evidence>
<dbReference type="NCBIfam" id="TIGR00221">
    <property type="entry name" value="nagA"/>
    <property type="match status" value="1"/>
</dbReference>
<dbReference type="PANTHER" id="PTHR11113">
    <property type="entry name" value="N-ACETYLGLUCOSAMINE-6-PHOSPHATE DEACETYLASE"/>
    <property type="match status" value="1"/>
</dbReference>
<evidence type="ECO:0000256" key="6">
    <source>
        <dbReference type="PIRSR" id="PIRSR038994-1"/>
    </source>
</evidence>
<evidence type="ECO:0000256" key="3">
    <source>
        <dbReference type="ARBA" id="ARBA00022801"/>
    </source>
</evidence>
<dbReference type="PIRSF" id="PIRSF038994">
    <property type="entry name" value="NagA"/>
    <property type="match status" value="1"/>
</dbReference>
<dbReference type="InterPro" id="IPR032466">
    <property type="entry name" value="Metal_Hydrolase"/>
</dbReference>
<dbReference type="PANTHER" id="PTHR11113:SF14">
    <property type="entry name" value="N-ACETYLGLUCOSAMINE-6-PHOSPHATE DEACETYLASE"/>
    <property type="match status" value="1"/>
</dbReference>
<comment type="similarity">
    <text evidence="1 5">Belongs to the metallo-dependent hydrolases superfamily. NagA family.</text>
</comment>
<organism evidence="10 11">
    <name type="scientific">Microcella daejeonensis</name>
    <dbReference type="NCBI Taxonomy" id="2994971"/>
    <lineage>
        <taxon>Bacteria</taxon>
        <taxon>Bacillati</taxon>
        <taxon>Actinomycetota</taxon>
        <taxon>Actinomycetes</taxon>
        <taxon>Micrococcales</taxon>
        <taxon>Microbacteriaceae</taxon>
        <taxon>Microcella</taxon>
    </lineage>
</organism>
<dbReference type="GO" id="GO:0046872">
    <property type="term" value="F:metal ion binding"/>
    <property type="evidence" value="ECO:0007669"/>
    <property type="project" value="UniProtKB-KW"/>
</dbReference>
<dbReference type="SUPFAM" id="SSF51556">
    <property type="entry name" value="Metallo-dependent hydrolases"/>
    <property type="match status" value="1"/>
</dbReference>
<dbReference type="InterPro" id="IPR006680">
    <property type="entry name" value="Amidohydro-rel"/>
</dbReference>
<gene>
    <name evidence="10" type="primary">nagA</name>
    <name evidence="10" type="ORF">OVN18_07010</name>
</gene>
<feature type="binding site" evidence="8">
    <location>
        <position position="125"/>
    </location>
    <ligand>
        <name>Zn(2+)</name>
        <dbReference type="ChEBI" id="CHEBI:29105"/>
    </ligand>
</feature>
<keyword evidence="11" id="KW-1185">Reference proteome</keyword>
<evidence type="ECO:0000256" key="7">
    <source>
        <dbReference type="PIRSR" id="PIRSR038994-2"/>
    </source>
</evidence>
<dbReference type="GO" id="GO:0008448">
    <property type="term" value="F:N-acetylglucosamine-6-phosphate deacetylase activity"/>
    <property type="evidence" value="ECO:0007669"/>
    <property type="project" value="UniProtKB-EC"/>
</dbReference>
<evidence type="ECO:0000259" key="9">
    <source>
        <dbReference type="Pfam" id="PF01979"/>
    </source>
</evidence>
<dbReference type="EMBL" id="CP113089">
    <property type="protein sequence ID" value="WAB80330.1"/>
    <property type="molecule type" value="Genomic_DNA"/>
</dbReference>
<feature type="domain" description="Amidohydrolase-related" evidence="9">
    <location>
        <begin position="50"/>
        <end position="373"/>
    </location>
</feature>
<dbReference type="RefSeq" id="WP_267780005.1">
    <property type="nucleotide sequence ID" value="NZ_CP113089.1"/>
</dbReference>
<dbReference type="SUPFAM" id="SSF51338">
    <property type="entry name" value="Composite domain of metallo-dependent hydrolases"/>
    <property type="match status" value="1"/>
</dbReference>
<dbReference type="Gene3D" id="2.30.40.10">
    <property type="entry name" value="Urease, subunit C, domain 1"/>
    <property type="match status" value="1"/>
</dbReference>
<evidence type="ECO:0000256" key="1">
    <source>
        <dbReference type="ARBA" id="ARBA00010716"/>
    </source>
</evidence>